<proteinExistence type="predicted"/>
<comment type="caution">
    <text evidence="3">The sequence shown here is derived from an EMBL/GenBank/DDBJ whole genome shotgun (WGS) entry which is preliminary data.</text>
</comment>
<dbReference type="Pfam" id="PF07173">
    <property type="entry name" value="GRDP-like"/>
    <property type="match status" value="1"/>
</dbReference>
<reference evidence="3" key="1">
    <citation type="journal article" date="2023" name="Mol. Phylogenet. Evol.">
        <title>Genome-scale phylogeny and comparative genomics of the fungal order Sordariales.</title>
        <authorList>
            <person name="Hensen N."/>
            <person name="Bonometti L."/>
            <person name="Westerberg I."/>
            <person name="Brannstrom I.O."/>
            <person name="Guillou S."/>
            <person name="Cros-Aarteil S."/>
            <person name="Calhoun S."/>
            <person name="Haridas S."/>
            <person name="Kuo A."/>
            <person name="Mondo S."/>
            <person name="Pangilinan J."/>
            <person name="Riley R."/>
            <person name="LaButti K."/>
            <person name="Andreopoulos B."/>
            <person name="Lipzen A."/>
            <person name="Chen C."/>
            <person name="Yan M."/>
            <person name="Daum C."/>
            <person name="Ng V."/>
            <person name="Clum A."/>
            <person name="Steindorff A."/>
            <person name="Ohm R.A."/>
            <person name="Martin F."/>
            <person name="Silar P."/>
            <person name="Natvig D.O."/>
            <person name="Lalanne C."/>
            <person name="Gautier V."/>
            <person name="Ament-Velasquez S.L."/>
            <person name="Kruys A."/>
            <person name="Hutchinson M.I."/>
            <person name="Powell A.J."/>
            <person name="Barry K."/>
            <person name="Miller A.N."/>
            <person name="Grigoriev I.V."/>
            <person name="Debuchy R."/>
            <person name="Gladieux P."/>
            <person name="Hiltunen Thoren M."/>
            <person name="Johannesson H."/>
        </authorList>
    </citation>
    <scope>NUCLEOTIDE SEQUENCE</scope>
    <source>
        <strain evidence="3">CBS 359.72</strain>
    </source>
</reference>
<keyword evidence="4" id="KW-1185">Reference proteome</keyword>
<evidence type="ECO:0000313" key="4">
    <source>
        <dbReference type="Proteomes" id="UP001303647"/>
    </source>
</evidence>
<dbReference type="InterPro" id="IPR009836">
    <property type="entry name" value="GRDP-like"/>
</dbReference>
<gene>
    <name evidence="3" type="ORF">C7999DRAFT_18376</name>
</gene>
<feature type="region of interest" description="Disordered" evidence="2">
    <location>
        <begin position="94"/>
        <end position="113"/>
    </location>
</feature>
<dbReference type="PANTHER" id="PTHR34365">
    <property type="entry name" value="ENOLASE (DUF1399)"/>
    <property type="match status" value="1"/>
</dbReference>
<organism evidence="3 4">
    <name type="scientific">Corynascus novoguineensis</name>
    <dbReference type="NCBI Taxonomy" id="1126955"/>
    <lineage>
        <taxon>Eukaryota</taxon>
        <taxon>Fungi</taxon>
        <taxon>Dikarya</taxon>
        <taxon>Ascomycota</taxon>
        <taxon>Pezizomycotina</taxon>
        <taxon>Sordariomycetes</taxon>
        <taxon>Sordariomycetidae</taxon>
        <taxon>Sordariales</taxon>
        <taxon>Chaetomiaceae</taxon>
        <taxon>Corynascus</taxon>
    </lineage>
</organism>
<dbReference type="PANTHER" id="PTHR34365:SF7">
    <property type="entry name" value="GLYCINE-RICH DOMAIN-CONTAINING PROTEIN 1"/>
    <property type="match status" value="1"/>
</dbReference>
<feature type="coiled-coil region" evidence="1">
    <location>
        <begin position="418"/>
        <end position="445"/>
    </location>
</feature>
<sequence length="679" mass="76265">MAKSQAEFPVAEEFSVTRITDHVWFLRRLRALFAHVESPGVLAAAYPAPPPGDEVSSEKTWRQWRVQAFLMNAEVRYSFYLRLLRKWVLKSKPDKSNISNSNSNSNINDGNGKGDGWADEWPLPPWDVAIMFYIHMLSPKRFQKDMKVEYRELWDVSISFPLARLKQHPCNDEASQHKWEAAFPEIPYQLFDFKSDGETPYLSTSIRRALDVRGYKCASANCAGMTRRNKSQIIPMAEWSAYRLAKRRPPSCPSCKTAFMSSQAAKNSEFARCCEAVFGQHVLGLWDAPLRQTAFVKRILAETATATALDPAWVGAHQARYFKFLGLIQRHPSTTFVPTIDIDLVWHTHQLSPAAYDAYCRAHVGRPVNHDDTIAAPGRSTALFDTKHLWALDYQELFLDPDPEGKMAAVRTAMANAVAALAARRAEMEDQLAEFERENNTEMLRAKATRTMQRERVEANRQTALGREEQQLLSELARARRARDGVRASIRIRFGTARLWQWYSPGRRAERACREAAVAEVEENLRAKRDEMRAQASVAAEAHTKSEKATRQYKGALGERARLKAKLEASVANAEAAVRCQSVDHADQLRGTPLGKRMLSVVPSEAQVMLAPIAGDWEPERRRERMNPVKSWGTRTSSYHSWFWRPDREGGGSFGSLAFGSDTTGGGRGGGCDGGGGGG</sequence>
<feature type="compositionally biased region" description="Gly residues" evidence="2">
    <location>
        <begin position="663"/>
        <end position="679"/>
    </location>
</feature>
<dbReference type="EMBL" id="MU857842">
    <property type="protein sequence ID" value="KAK4243257.1"/>
    <property type="molecule type" value="Genomic_DNA"/>
</dbReference>
<name>A0AAN7HFE6_9PEZI</name>
<feature type="region of interest" description="Disordered" evidence="2">
    <location>
        <begin position="655"/>
        <end position="679"/>
    </location>
</feature>
<feature type="non-terminal residue" evidence="3">
    <location>
        <position position="679"/>
    </location>
</feature>
<dbReference type="AlphaFoldDB" id="A0AAN7HFE6"/>
<evidence type="ECO:0000313" key="3">
    <source>
        <dbReference type="EMBL" id="KAK4243257.1"/>
    </source>
</evidence>
<reference evidence="3" key="2">
    <citation type="submission" date="2023-05" db="EMBL/GenBank/DDBJ databases">
        <authorList>
            <consortium name="Lawrence Berkeley National Laboratory"/>
            <person name="Steindorff A."/>
            <person name="Hensen N."/>
            <person name="Bonometti L."/>
            <person name="Westerberg I."/>
            <person name="Brannstrom I.O."/>
            <person name="Guillou S."/>
            <person name="Cros-Aarteil S."/>
            <person name="Calhoun S."/>
            <person name="Haridas S."/>
            <person name="Kuo A."/>
            <person name="Mondo S."/>
            <person name="Pangilinan J."/>
            <person name="Riley R."/>
            <person name="Labutti K."/>
            <person name="Andreopoulos B."/>
            <person name="Lipzen A."/>
            <person name="Chen C."/>
            <person name="Yanf M."/>
            <person name="Daum C."/>
            <person name="Ng V."/>
            <person name="Clum A."/>
            <person name="Ohm R."/>
            <person name="Martin F."/>
            <person name="Silar P."/>
            <person name="Natvig D."/>
            <person name="Lalanne C."/>
            <person name="Gautier V."/>
            <person name="Ament-Velasquez S.L."/>
            <person name="Kruys A."/>
            <person name="Hutchinson M.I."/>
            <person name="Powell A.J."/>
            <person name="Barry K."/>
            <person name="Miller A.N."/>
            <person name="Grigoriev I.V."/>
            <person name="Debuchy R."/>
            <person name="Gladieux P."/>
            <person name="Thoren M.H."/>
            <person name="Johannesson H."/>
        </authorList>
    </citation>
    <scope>NUCLEOTIDE SEQUENCE</scope>
    <source>
        <strain evidence="3">CBS 359.72</strain>
    </source>
</reference>
<protein>
    <submittedName>
        <fullName evidence="3">Uncharacterized protein</fullName>
    </submittedName>
</protein>
<keyword evidence="1" id="KW-0175">Coiled coil</keyword>
<evidence type="ECO:0000256" key="2">
    <source>
        <dbReference type="SAM" id="MobiDB-lite"/>
    </source>
</evidence>
<evidence type="ECO:0000256" key="1">
    <source>
        <dbReference type="SAM" id="Coils"/>
    </source>
</evidence>
<dbReference type="Proteomes" id="UP001303647">
    <property type="component" value="Unassembled WGS sequence"/>
</dbReference>
<accession>A0AAN7HFE6</accession>
<feature type="compositionally biased region" description="Low complexity" evidence="2">
    <location>
        <begin position="96"/>
        <end position="110"/>
    </location>
</feature>